<evidence type="ECO:0000256" key="1">
    <source>
        <dbReference type="SAM" id="Phobius"/>
    </source>
</evidence>
<dbReference type="EMBL" id="JALLAZ020001594">
    <property type="protein sequence ID" value="KAL3771869.1"/>
    <property type="molecule type" value="Genomic_DNA"/>
</dbReference>
<accession>A0ABD3N8B7</accession>
<protein>
    <submittedName>
        <fullName evidence="2">Uncharacterized protein</fullName>
    </submittedName>
</protein>
<feature type="transmembrane region" description="Helical" evidence="1">
    <location>
        <begin position="169"/>
        <end position="186"/>
    </location>
</feature>
<feature type="transmembrane region" description="Helical" evidence="1">
    <location>
        <begin position="122"/>
        <end position="144"/>
    </location>
</feature>
<evidence type="ECO:0000313" key="2">
    <source>
        <dbReference type="EMBL" id="KAL3771869.1"/>
    </source>
</evidence>
<keyword evidence="3" id="KW-1185">Reference proteome</keyword>
<reference evidence="2 3" key="1">
    <citation type="submission" date="2024-10" db="EMBL/GenBank/DDBJ databases">
        <title>Updated reference genomes for cyclostephanoid diatoms.</title>
        <authorList>
            <person name="Roberts W.R."/>
            <person name="Alverson A.J."/>
        </authorList>
    </citation>
    <scope>NUCLEOTIDE SEQUENCE [LARGE SCALE GENOMIC DNA]</scope>
    <source>
        <strain evidence="2 3">AJA276-08</strain>
    </source>
</reference>
<comment type="caution">
    <text evidence="2">The sequence shown here is derived from an EMBL/GenBank/DDBJ whole genome shotgun (WGS) entry which is preliminary data.</text>
</comment>
<name>A0ABD3N8B7_9STRA</name>
<evidence type="ECO:0000313" key="3">
    <source>
        <dbReference type="Proteomes" id="UP001530315"/>
    </source>
</evidence>
<feature type="transmembrane region" description="Helical" evidence="1">
    <location>
        <begin position="76"/>
        <end position="95"/>
    </location>
</feature>
<keyword evidence="1" id="KW-0472">Membrane</keyword>
<proteinExistence type="predicted"/>
<organism evidence="2 3">
    <name type="scientific">Stephanodiscus triporus</name>
    <dbReference type="NCBI Taxonomy" id="2934178"/>
    <lineage>
        <taxon>Eukaryota</taxon>
        <taxon>Sar</taxon>
        <taxon>Stramenopiles</taxon>
        <taxon>Ochrophyta</taxon>
        <taxon>Bacillariophyta</taxon>
        <taxon>Coscinodiscophyceae</taxon>
        <taxon>Thalassiosirophycidae</taxon>
        <taxon>Stephanodiscales</taxon>
        <taxon>Stephanodiscaceae</taxon>
        <taxon>Stephanodiscus</taxon>
    </lineage>
</organism>
<keyword evidence="1" id="KW-1133">Transmembrane helix</keyword>
<dbReference type="Proteomes" id="UP001530315">
    <property type="component" value="Unassembled WGS sequence"/>
</dbReference>
<feature type="transmembrane region" description="Helical" evidence="1">
    <location>
        <begin position="12"/>
        <end position="32"/>
    </location>
</feature>
<dbReference type="AlphaFoldDB" id="A0ABD3N8B7"/>
<sequence length="264" mass="28649">MRHFVNREATGVFVWALLSCVVRSCLSLLASLSTQRPHHGRGGGGSRRHVGTIAEASIAATSVLARWALSAMPPKVAALAAPGFSFGSTWILYPLKDRYGLIPNLPCRFAEAVMGRLSPRELLVILPIHFLVPAITFRSLQLFIPSSCALESEMYSEESLWLVDVMRETFVNALFTVGLLVIPELLRINGIRRGFALLILYPVYSFGVDADGKASIFGPNVIYSLSCANTSKALSLMQSSHLIGPMLGGILGGKIMSNVFPDDK</sequence>
<dbReference type="PROSITE" id="PS51257">
    <property type="entry name" value="PROKAR_LIPOPROTEIN"/>
    <property type="match status" value="1"/>
</dbReference>
<keyword evidence="1" id="KW-0812">Transmembrane</keyword>
<gene>
    <name evidence="2" type="ORF">ACHAW5_003214</name>
</gene>